<evidence type="ECO:0000313" key="2">
    <source>
        <dbReference type="EMBL" id="CAF1353395.1"/>
    </source>
</evidence>
<evidence type="ECO:0000259" key="1">
    <source>
        <dbReference type="Pfam" id="PF20700"/>
    </source>
</evidence>
<dbReference type="Pfam" id="PF20700">
    <property type="entry name" value="Mutator"/>
    <property type="match status" value="2"/>
</dbReference>
<accession>A0A815HM02</accession>
<comment type="caution">
    <text evidence="2">The sequence shown here is derived from an EMBL/GenBank/DDBJ whole genome shotgun (WGS) entry which is preliminary data.</text>
</comment>
<dbReference type="Proteomes" id="UP000663889">
    <property type="component" value="Unassembled WGS sequence"/>
</dbReference>
<reference evidence="2" key="1">
    <citation type="submission" date="2021-02" db="EMBL/GenBank/DDBJ databases">
        <authorList>
            <person name="Nowell W R."/>
        </authorList>
    </citation>
    <scope>NUCLEOTIDE SEQUENCE</scope>
</reference>
<feature type="domain" description="Mutator-like transposase" evidence="1">
    <location>
        <begin position="3"/>
        <end position="307"/>
    </location>
</feature>
<feature type="domain" description="Mutator-like transposase" evidence="1">
    <location>
        <begin position="444"/>
        <end position="525"/>
    </location>
</feature>
<sequence length="546" mass="61055">MQLEFICSNCGCITHLYSSSQVQDSRRREINVRLGIGGALCGLAHHGIMKLLGALNLPPPTQEHKYSETQEFILNYIEKGQEQSMIAAVKEAVVEAGGARELTVSGDGAWLTRGHSSVHEISALCSTTKRPKVLDTIWSYKKCAKCQGAESLRHVNPALFKTFQENHECQLNYIGSSRGMEKEMIHEMFCRSLSKYNTTYISYIGDGDAKIHKYLMDNPPYSDINIKKLEDTNHFEKRMLNRIMKVKRENKNMILSDGKRFSSKGRMTDTQAIKFKIYFAKAIRESKTDLNKLYQKSWAIFKHHYSTDGEPMHDWYDPQWCKYRRATSAGQQIKHSKAPIPQPCLDMIKPLFEELCSHTSLARVIDGPSCTDGILNQGEADVDCGGPCTPIRTCEIGQHCNVSTDCTSGICNSSNQCDGPSCSDGILNQGEADVDCGGPCAPGKTCEIGQHCNISTDCTSGTCNSSNQCDGSSGGMEKEMVHKMFCRSLAKYNTTYVSYVGDGDAKVHKYLIDNPPYPDIDIKKTRRYKSLCKKNVKSHNENQTRK</sequence>
<dbReference type="AlphaFoldDB" id="A0A815HM02"/>
<name>A0A815HM02_9BILA</name>
<evidence type="ECO:0000313" key="3">
    <source>
        <dbReference type="Proteomes" id="UP000663889"/>
    </source>
</evidence>
<proteinExistence type="predicted"/>
<dbReference type="EMBL" id="CAJNOU010002843">
    <property type="protein sequence ID" value="CAF1353395.1"/>
    <property type="molecule type" value="Genomic_DNA"/>
</dbReference>
<gene>
    <name evidence="2" type="ORF">SEV965_LOCUS28985</name>
</gene>
<protein>
    <recommendedName>
        <fullName evidence="1">Mutator-like transposase domain-containing protein</fullName>
    </recommendedName>
</protein>
<dbReference type="InterPro" id="IPR049012">
    <property type="entry name" value="Mutator_transp_dom"/>
</dbReference>
<organism evidence="2 3">
    <name type="scientific">Rotaria sordida</name>
    <dbReference type="NCBI Taxonomy" id="392033"/>
    <lineage>
        <taxon>Eukaryota</taxon>
        <taxon>Metazoa</taxon>
        <taxon>Spiralia</taxon>
        <taxon>Gnathifera</taxon>
        <taxon>Rotifera</taxon>
        <taxon>Eurotatoria</taxon>
        <taxon>Bdelloidea</taxon>
        <taxon>Philodinida</taxon>
        <taxon>Philodinidae</taxon>
        <taxon>Rotaria</taxon>
    </lineage>
</organism>